<dbReference type="Gene3D" id="2.60.120.200">
    <property type="match status" value="1"/>
</dbReference>
<evidence type="ECO:0000256" key="3">
    <source>
        <dbReference type="ARBA" id="ARBA00023295"/>
    </source>
</evidence>
<keyword evidence="2 6" id="KW-0378">Hydrolase</keyword>
<dbReference type="GO" id="GO:0005975">
    <property type="term" value="P:carbohydrate metabolic process"/>
    <property type="evidence" value="ECO:0007669"/>
    <property type="project" value="InterPro"/>
</dbReference>
<dbReference type="PANTHER" id="PTHR42812:SF12">
    <property type="entry name" value="BETA-XYLOSIDASE-RELATED"/>
    <property type="match status" value="1"/>
</dbReference>
<dbReference type="Proteomes" id="UP001055104">
    <property type="component" value="Unassembled WGS sequence"/>
</dbReference>
<evidence type="ECO:0000256" key="6">
    <source>
        <dbReference type="RuleBase" id="RU361187"/>
    </source>
</evidence>
<evidence type="ECO:0000259" key="7">
    <source>
        <dbReference type="Pfam" id="PF17851"/>
    </source>
</evidence>
<dbReference type="Pfam" id="PF04616">
    <property type="entry name" value="Glyco_hydro_43"/>
    <property type="match status" value="1"/>
</dbReference>
<dbReference type="EMBL" id="BQOB01000001">
    <property type="protein sequence ID" value="GKH79849.1"/>
    <property type="molecule type" value="Genomic_DNA"/>
</dbReference>
<proteinExistence type="inferred from homology"/>
<reference evidence="8" key="1">
    <citation type="submission" date="2022-01" db="EMBL/GenBank/DDBJ databases">
        <title>Novel bile acid biosynthetic pathways are enriched in the microbiome of centenarians.</title>
        <authorList>
            <person name="Sato Y."/>
            <person name="Atarashi K."/>
            <person name="Plichta R.D."/>
            <person name="Arai Y."/>
            <person name="Sasajima S."/>
            <person name="Kearney M.S."/>
            <person name="Suda W."/>
            <person name="Takeshita K."/>
            <person name="Sasaki T."/>
            <person name="Okamoto S."/>
            <person name="Skelly N.A."/>
            <person name="Okamura Y."/>
            <person name="Vlamakis H."/>
            <person name="Li Y."/>
            <person name="Tanoue T."/>
            <person name="Takei H."/>
            <person name="Nittono H."/>
            <person name="Narushima S."/>
            <person name="Irie J."/>
            <person name="Itoh H."/>
            <person name="Moriya K."/>
            <person name="Sugiura Y."/>
            <person name="Suematsu M."/>
            <person name="Moritoki N."/>
            <person name="Shibata S."/>
            <person name="Littman R.D."/>
            <person name="Fischbach A.M."/>
            <person name="Uwamino Y."/>
            <person name="Inoue T."/>
            <person name="Honda A."/>
            <person name="Hattori M."/>
            <person name="Murai T."/>
            <person name="Xavier J.R."/>
            <person name="Hirose N."/>
            <person name="Honda K."/>
        </authorList>
    </citation>
    <scope>NUCLEOTIDE SEQUENCE</scope>
    <source>
        <strain evidence="8">CE91-St7</strain>
    </source>
</reference>
<evidence type="ECO:0000256" key="5">
    <source>
        <dbReference type="PIRSR" id="PIRSR606710-2"/>
    </source>
</evidence>
<keyword evidence="3 6" id="KW-0326">Glycosidase</keyword>
<dbReference type="InterPro" id="IPR051795">
    <property type="entry name" value="Glycosyl_Hydrlase_43"/>
</dbReference>
<dbReference type="InterPro" id="IPR041542">
    <property type="entry name" value="GH43_C2"/>
</dbReference>
<dbReference type="PANTHER" id="PTHR42812">
    <property type="entry name" value="BETA-XYLOSIDASE"/>
    <property type="match status" value="1"/>
</dbReference>
<sequence>MMNDTMRFFFLAFLFVLLFLSEKVQGQAVSWGDQGNGTYINPILNADYSDPDVIRVGDKYYMVCSDFHYIGMPVLESDDMVNWRIISQVYNRFDFPGWDNNENYGGGSWAPAIRFHDGKFWIYFCTPREGLMMSTATDPHGPWTPLHCVKNIGGWEDPCPFWDEDGQAYMGRSQLGAGPIYLHRMTPDGKTLLDDGKIIYTGPVAEGTKFYKRHGYYYLSIPEGGVGEGWQTILRSKNIYGPYEKKVVLEQGNTTVNGPHQGALVDTPEGEWWFFHFQLTEPLGRVVHLQPVCWMENWPVIGVDMDMNGIGEPVKVWTKPGVSKSVLVSHPQTTDDFNSYTLGLQWQFNHNPVNTHWSLNERRGWLALKALKAATLRESRNMLTQKCMGYLSTATVLLDFSALADGQRGGLFCTGSLYNGIGISREEGKNYLYLEKNGDVQQVKMVSGKKIYLRVMLDAKKNRCQLFYSFDNCNFILCGDAYSLKFGDWKGARVGLYSYNTLGIGGKCYFDWFNYDFN</sequence>
<dbReference type="Pfam" id="PF17851">
    <property type="entry name" value="GH43_C2"/>
    <property type="match status" value="1"/>
</dbReference>
<dbReference type="GO" id="GO:0004553">
    <property type="term" value="F:hydrolase activity, hydrolyzing O-glycosyl compounds"/>
    <property type="evidence" value="ECO:0007669"/>
    <property type="project" value="InterPro"/>
</dbReference>
<dbReference type="SUPFAM" id="SSF75005">
    <property type="entry name" value="Arabinanase/levansucrase/invertase"/>
    <property type="match status" value="1"/>
</dbReference>
<evidence type="ECO:0000256" key="4">
    <source>
        <dbReference type="PIRSR" id="PIRSR606710-1"/>
    </source>
</evidence>
<dbReference type="CDD" id="cd09001">
    <property type="entry name" value="GH43_FsAxh1-like"/>
    <property type="match status" value="1"/>
</dbReference>
<comment type="similarity">
    <text evidence="1 6">Belongs to the glycosyl hydrolase 43 family.</text>
</comment>
<dbReference type="InterPro" id="IPR013320">
    <property type="entry name" value="ConA-like_dom_sf"/>
</dbReference>
<accession>A0AA37KJD5</accession>
<name>A0AA37KJD5_9BACT</name>
<evidence type="ECO:0000256" key="2">
    <source>
        <dbReference type="ARBA" id="ARBA00022801"/>
    </source>
</evidence>
<dbReference type="SUPFAM" id="SSF49899">
    <property type="entry name" value="Concanavalin A-like lectins/glucanases"/>
    <property type="match status" value="1"/>
</dbReference>
<dbReference type="Gene3D" id="2.115.10.20">
    <property type="entry name" value="Glycosyl hydrolase domain, family 43"/>
    <property type="match status" value="1"/>
</dbReference>
<feature type="active site" description="Proton acceptor" evidence="4">
    <location>
        <position position="50"/>
    </location>
</feature>
<feature type="site" description="Important for catalytic activity, responsible for pKa modulation of the active site Glu and correct orientation of both the proton donor and substrate" evidence="5">
    <location>
        <position position="157"/>
    </location>
</feature>
<dbReference type="InterPro" id="IPR023296">
    <property type="entry name" value="Glyco_hydro_beta-prop_sf"/>
</dbReference>
<feature type="active site" description="Proton donor" evidence="4">
    <location>
        <position position="206"/>
    </location>
</feature>
<evidence type="ECO:0000256" key="1">
    <source>
        <dbReference type="ARBA" id="ARBA00009865"/>
    </source>
</evidence>
<feature type="domain" description="Beta-xylosidase C-terminal Concanavalin A-like" evidence="7">
    <location>
        <begin position="334"/>
        <end position="515"/>
    </location>
</feature>
<dbReference type="AlphaFoldDB" id="A0AA37KJD5"/>
<gene>
    <name evidence="8" type="ORF">CE91St7_07330</name>
</gene>
<evidence type="ECO:0000313" key="8">
    <source>
        <dbReference type="EMBL" id="GKH79849.1"/>
    </source>
</evidence>
<evidence type="ECO:0000313" key="9">
    <source>
        <dbReference type="Proteomes" id="UP001055104"/>
    </source>
</evidence>
<dbReference type="InterPro" id="IPR006710">
    <property type="entry name" value="Glyco_hydro_43"/>
</dbReference>
<comment type="caution">
    <text evidence="8">The sequence shown here is derived from an EMBL/GenBank/DDBJ whole genome shotgun (WGS) entry which is preliminary data.</text>
</comment>
<organism evidence="8 9">
    <name type="scientific">Phocaeicola dorei</name>
    <dbReference type="NCBI Taxonomy" id="357276"/>
    <lineage>
        <taxon>Bacteria</taxon>
        <taxon>Pseudomonadati</taxon>
        <taxon>Bacteroidota</taxon>
        <taxon>Bacteroidia</taxon>
        <taxon>Bacteroidales</taxon>
        <taxon>Bacteroidaceae</taxon>
        <taxon>Phocaeicola</taxon>
    </lineage>
</organism>
<protein>
    <submittedName>
        <fullName evidence="8">Beta-xylosidase</fullName>
    </submittedName>
</protein>